<dbReference type="InterPro" id="IPR052022">
    <property type="entry name" value="26kDa_periplasmic_antigen"/>
</dbReference>
<feature type="signal peptide" evidence="1">
    <location>
        <begin position="1"/>
        <end position="22"/>
    </location>
</feature>
<name>A0A2T3JB09_9GAMM</name>
<dbReference type="EMBL" id="PYMJ01000025">
    <property type="protein sequence ID" value="PSU46034.1"/>
    <property type="molecule type" value="Genomic_DNA"/>
</dbReference>
<dbReference type="PANTHER" id="PTHR34387:SF1">
    <property type="entry name" value="PERIPLASMIC IMMUNOGENIC PROTEIN"/>
    <property type="match status" value="1"/>
</dbReference>
<dbReference type="PANTHER" id="PTHR34387">
    <property type="entry name" value="SLR1258 PROTEIN"/>
    <property type="match status" value="1"/>
</dbReference>
<sequence length="233" mass="25383">MKKHLLAVVLGTSSLISAGAMAADVSFPHLETTGVGEVIAQPDMAVFSVEVTETRPTAKEAKQAVDKAVTAFNDRLKKAGVERSDIESANIRLNPQYHYPKDQKPELTGYRASRHVTVTVKKLESLNTYLDGALGDGINGINNIQLKVSNEAEFAEQARLAAIKDAQAKAKSLAAGFGEKIDGVWKISYQPSMVRPVMMRAMAMDSGANTEASYQDSQITIRDRVEVVFRLEE</sequence>
<dbReference type="GO" id="GO:0006974">
    <property type="term" value="P:DNA damage response"/>
    <property type="evidence" value="ECO:0007669"/>
    <property type="project" value="TreeGrafter"/>
</dbReference>
<dbReference type="Proteomes" id="UP000240987">
    <property type="component" value="Unassembled WGS sequence"/>
</dbReference>
<evidence type="ECO:0000313" key="2">
    <source>
        <dbReference type="EMBL" id="PSU46034.1"/>
    </source>
</evidence>
<gene>
    <name evidence="2" type="ORF">C9J12_20440</name>
</gene>
<dbReference type="OrthoDB" id="5985609at2"/>
<proteinExistence type="predicted"/>
<dbReference type="Gene3D" id="3.30.70.2970">
    <property type="entry name" value="Protein of unknown function (DUF541), domain 2"/>
    <property type="match status" value="1"/>
</dbReference>
<comment type="caution">
    <text evidence="2">The sequence shown here is derived from an EMBL/GenBank/DDBJ whole genome shotgun (WGS) entry which is preliminary data.</text>
</comment>
<dbReference type="NCBIfam" id="NF008299">
    <property type="entry name" value="PRK11087.1"/>
    <property type="match status" value="1"/>
</dbReference>
<protein>
    <submittedName>
        <fullName evidence="2">Oxidative stress defense protein</fullName>
    </submittedName>
</protein>
<feature type="chain" id="PRO_5015611392" evidence="1">
    <location>
        <begin position="23"/>
        <end position="233"/>
    </location>
</feature>
<keyword evidence="3" id="KW-1185">Reference proteome</keyword>
<evidence type="ECO:0000256" key="1">
    <source>
        <dbReference type="SAM" id="SignalP"/>
    </source>
</evidence>
<dbReference type="InterPro" id="IPR007497">
    <property type="entry name" value="SIMPL/DUF541"/>
</dbReference>
<dbReference type="Pfam" id="PF04402">
    <property type="entry name" value="SIMPL"/>
    <property type="match status" value="1"/>
</dbReference>
<evidence type="ECO:0000313" key="3">
    <source>
        <dbReference type="Proteomes" id="UP000240987"/>
    </source>
</evidence>
<dbReference type="Gene3D" id="3.30.110.170">
    <property type="entry name" value="Protein of unknown function (DUF541), domain 1"/>
    <property type="match status" value="1"/>
</dbReference>
<reference evidence="2 3" key="1">
    <citation type="submission" date="2018-01" db="EMBL/GenBank/DDBJ databases">
        <title>Whole genome sequencing of Histamine producing bacteria.</title>
        <authorList>
            <person name="Butler K."/>
        </authorList>
    </citation>
    <scope>NUCLEOTIDE SEQUENCE [LARGE SCALE GENOMIC DNA]</scope>
    <source>
        <strain evidence="2 3">JCM 12947</strain>
    </source>
</reference>
<dbReference type="AlphaFoldDB" id="A0A2T3JB09"/>
<dbReference type="RefSeq" id="WP_107244382.1">
    <property type="nucleotide sequence ID" value="NZ_PYMJ01000025.1"/>
</dbReference>
<accession>A0A2T3JB09</accession>
<keyword evidence="1" id="KW-0732">Signal</keyword>
<organism evidence="2 3">
    <name type="scientific">Photobacterium frigidiphilum</name>
    <dbReference type="NCBI Taxonomy" id="264736"/>
    <lineage>
        <taxon>Bacteria</taxon>
        <taxon>Pseudomonadati</taxon>
        <taxon>Pseudomonadota</taxon>
        <taxon>Gammaproteobacteria</taxon>
        <taxon>Vibrionales</taxon>
        <taxon>Vibrionaceae</taxon>
        <taxon>Photobacterium</taxon>
    </lineage>
</organism>